<sequence length="30" mass="3319">MPHLRSRDYERMLDLAVTVLGSNAPKCSGT</sequence>
<evidence type="ECO:0000313" key="2">
    <source>
        <dbReference type="Proteomes" id="UP000528608"/>
    </source>
</evidence>
<protein>
    <submittedName>
        <fullName evidence="1">Uncharacterized protein</fullName>
    </submittedName>
</protein>
<organism evidence="1 2">
    <name type="scientific">Streptomyces eurocidicus</name>
    <name type="common">Streptoverticillium eurocidicus</name>
    <dbReference type="NCBI Taxonomy" id="66423"/>
    <lineage>
        <taxon>Bacteria</taxon>
        <taxon>Bacillati</taxon>
        <taxon>Actinomycetota</taxon>
        <taxon>Actinomycetes</taxon>
        <taxon>Kitasatosporales</taxon>
        <taxon>Streptomycetaceae</taxon>
        <taxon>Streptomyces</taxon>
    </lineage>
</organism>
<gene>
    <name evidence="1" type="ORF">FHS36_000842</name>
</gene>
<reference evidence="1 2" key="1">
    <citation type="submission" date="2020-08" db="EMBL/GenBank/DDBJ databases">
        <title>Genomic Encyclopedia of Type Strains, Phase III (KMG-III): the genomes of soil and plant-associated and newly described type strains.</title>
        <authorList>
            <person name="Whitman W."/>
        </authorList>
    </citation>
    <scope>NUCLEOTIDE SEQUENCE [LARGE SCALE GENOMIC DNA]</scope>
    <source>
        <strain evidence="1 2">CECT 3259</strain>
    </source>
</reference>
<dbReference type="EMBL" id="JACHJF010000002">
    <property type="protein sequence ID" value="MBB5117436.1"/>
    <property type="molecule type" value="Genomic_DNA"/>
</dbReference>
<comment type="caution">
    <text evidence="1">The sequence shown here is derived from an EMBL/GenBank/DDBJ whole genome shotgun (WGS) entry which is preliminary data.</text>
</comment>
<proteinExistence type="predicted"/>
<accession>A0A7W8F1N8</accession>
<evidence type="ECO:0000313" key="1">
    <source>
        <dbReference type="EMBL" id="MBB5117436.1"/>
    </source>
</evidence>
<name>A0A7W8F1N8_STREU</name>
<dbReference type="AlphaFoldDB" id="A0A7W8F1N8"/>
<dbReference type="Proteomes" id="UP000528608">
    <property type="component" value="Unassembled WGS sequence"/>
</dbReference>